<name>A0A8R7QVA8_TRIUA</name>
<reference evidence="4" key="3">
    <citation type="submission" date="2022-06" db="UniProtKB">
        <authorList>
            <consortium name="EnsemblPlants"/>
        </authorList>
    </citation>
    <scope>IDENTIFICATION</scope>
</reference>
<accession>A0A8R7QVA8</accession>
<dbReference type="PANTHER" id="PTHR31642">
    <property type="entry name" value="TRICHOTHECENE 3-O-ACETYLTRANSFERASE"/>
    <property type="match status" value="1"/>
</dbReference>
<dbReference type="OrthoDB" id="610638at2759"/>
<dbReference type="GO" id="GO:0016747">
    <property type="term" value="F:acyltransferase activity, transferring groups other than amino-acyl groups"/>
    <property type="evidence" value="ECO:0007669"/>
    <property type="project" value="TreeGrafter"/>
</dbReference>
<dbReference type="Pfam" id="PF02458">
    <property type="entry name" value="Transferase"/>
    <property type="match status" value="1"/>
</dbReference>
<dbReference type="Gene3D" id="3.30.559.10">
    <property type="entry name" value="Chloramphenicol acetyltransferase-like domain"/>
    <property type="match status" value="2"/>
</dbReference>
<evidence type="ECO:0000256" key="2">
    <source>
        <dbReference type="ARBA" id="ARBA00022679"/>
    </source>
</evidence>
<reference evidence="4" key="2">
    <citation type="submission" date="2018-03" db="EMBL/GenBank/DDBJ databases">
        <title>The Triticum urartu genome reveals the dynamic nature of wheat genome evolution.</title>
        <authorList>
            <person name="Ling H."/>
            <person name="Ma B."/>
            <person name="Shi X."/>
            <person name="Liu H."/>
            <person name="Dong L."/>
            <person name="Sun H."/>
            <person name="Cao Y."/>
            <person name="Gao Q."/>
            <person name="Zheng S."/>
            <person name="Li Y."/>
            <person name="Yu Y."/>
            <person name="Du H."/>
            <person name="Qi M."/>
            <person name="Li Y."/>
            <person name="Yu H."/>
            <person name="Cui Y."/>
            <person name="Wang N."/>
            <person name="Chen C."/>
            <person name="Wu H."/>
            <person name="Zhao Y."/>
            <person name="Zhang J."/>
            <person name="Li Y."/>
            <person name="Zhou W."/>
            <person name="Zhang B."/>
            <person name="Hu W."/>
            <person name="Eijk M."/>
            <person name="Tang J."/>
            <person name="Witsenboer H."/>
            <person name="Zhao S."/>
            <person name="Li Z."/>
            <person name="Zhang A."/>
            <person name="Wang D."/>
            <person name="Liang C."/>
        </authorList>
    </citation>
    <scope>NUCLEOTIDE SEQUENCE [LARGE SCALE GENOMIC DNA]</scope>
    <source>
        <strain evidence="4">cv. G1812</strain>
    </source>
</reference>
<protein>
    <recommendedName>
        <fullName evidence="6">Anthranilate N-benzoyltransferase protein 1</fullName>
    </recommendedName>
</protein>
<dbReference type="EnsemblPlants" id="TuG1812G0600003597.01.T01">
    <property type="protein sequence ID" value="TuG1812G0600003597.01.T01.cds265702"/>
    <property type="gene ID" value="TuG1812G0600003597.01"/>
</dbReference>
<evidence type="ECO:0000256" key="3">
    <source>
        <dbReference type="ARBA" id="ARBA00023315"/>
    </source>
</evidence>
<evidence type="ECO:0000313" key="5">
    <source>
        <dbReference type="Proteomes" id="UP000015106"/>
    </source>
</evidence>
<reference evidence="5" key="1">
    <citation type="journal article" date="2013" name="Nature">
        <title>Draft genome of the wheat A-genome progenitor Triticum urartu.</title>
        <authorList>
            <person name="Ling H.Q."/>
            <person name="Zhao S."/>
            <person name="Liu D."/>
            <person name="Wang J."/>
            <person name="Sun H."/>
            <person name="Zhang C."/>
            <person name="Fan H."/>
            <person name="Li D."/>
            <person name="Dong L."/>
            <person name="Tao Y."/>
            <person name="Gao C."/>
            <person name="Wu H."/>
            <person name="Li Y."/>
            <person name="Cui Y."/>
            <person name="Guo X."/>
            <person name="Zheng S."/>
            <person name="Wang B."/>
            <person name="Yu K."/>
            <person name="Liang Q."/>
            <person name="Yang W."/>
            <person name="Lou X."/>
            <person name="Chen J."/>
            <person name="Feng M."/>
            <person name="Jian J."/>
            <person name="Zhang X."/>
            <person name="Luo G."/>
            <person name="Jiang Y."/>
            <person name="Liu J."/>
            <person name="Wang Z."/>
            <person name="Sha Y."/>
            <person name="Zhang B."/>
            <person name="Wu H."/>
            <person name="Tang D."/>
            <person name="Shen Q."/>
            <person name="Xue P."/>
            <person name="Zou S."/>
            <person name="Wang X."/>
            <person name="Liu X."/>
            <person name="Wang F."/>
            <person name="Yang Y."/>
            <person name="An X."/>
            <person name="Dong Z."/>
            <person name="Zhang K."/>
            <person name="Zhang X."/>
            <person name="Luo M.C."/>
            <person name="Dvorak J."/>
            <person name="Tong Y."/>
            <person name="Wang J."/>
            <person name="Yang H."/>
            <person name="Li Z."/>
            <person name="Wang D."/>
            <person name="Zhang A."/>
            <person name="Wang J."/>
        </authorList>
    </citation>
    <scope>NUCLEOTIDE SEQUENCE</scope>
    <source>
        <strain evidence="5">cv. G1812</strain>
    </source>
</reference>
<dbReference type="InterPro" id="IPR050317">
    <property type="entry name" value="Plant_Fungal_Acyltransferase"/>
</dbReference>
<comment type="similarity">
    <text evidence="1">Belongs to the plant acyltransferase family.</text>
</comment>
<organism evidence="4 5">
    <name type="scientific">Triticum urartu</name>
    <name type="common">Red wild einkorn</name>
    <name type="synonym">Crithodium urartu</name>
    <dbReference type="NCBI Taxonomy" id="4572"/>
    <lineage>
        <taxon>Eukaryota</taxon>
        <taxon>Viridiplantae</taxon>
        <taxon>Streptophyta</taxon>
        <taxon>Embryophyta</taxon>
        <taxon>Tracheophyta</taxon>
        <taxon>Spermatophyta</taxon>
        <taxon>Magnoliopsida</taxon>
        <taxon>Liliopsida</taxon>
        <taxon>Poales</taxon>
        <taxon>Poaceae</taxon>
        <taxon>BOP clade</taxon>
        <taxon>Pooideae</taxon>
        <taxon>Triticodae</taxon>
        <taxon>Triticeae</taxon>
        <taxon>Triticinae</taxon>
        <taxon>Triticum</taxon>
    </lineage>
</organism>
<evidence type="ECO:0000313" key="4">
    <source>
        <dbReference type="EnsemblPlants" id="TuG1812G0600003597.01.T01.cds265702"/>
    </source>
</evidence>
<dbReference type="SUPFAM" id="SSF52777">
    <property type="entry name" value="CoA-dependent acyltransferases"/>
    <property type="match status" value="2"/>
</dbReference>
<sequence length="441" mass="47801">MEDSCMLEEVKVVECCMVTPSEEMPRRGLWLSRLDLMMVNRGHTPNVYFYHSASGDGFFDVARLKAAMAKALVPFYPLAGRLGVDGDGRPEIDCTGQGARFVVARSELAADDFSARQPSPELRRLFVPGDIDDVMLAVQVTFFKCGGVALGTALHHVAIDALSAVHFIQTWSAFSRDGASDGAGAAAAALELPWHDRTLLRARSPPRVINPDALSVFLPLKNDPNIPLPEPSGAAVNEIFVLSKDHVAALKRACGGASTFCALSAHVWRCMCAARRLPTDAETRLTFPANFRRSLRPPLPARYFGNGIIMVGTACKVRDVVADGLEDQAPLAPVAGRIRDAVRGLDDELVRSTIDYLETAPTMPAARSMPATELRINSWLGMPVYDADFGWGKPLAMQRAVQQRAGLVYLADNGEDGGVRVLVSEPSSVLEELRGLLYAKI</sequence>
<dbReference type="Gramene" id="TuG1812G0600003597.01.T01">
    <property type="protein sequence ID" value="TuG1812G0600003597.01.T01.cds265702"/>
    <property type="gene ID" value="TuG1812G0600003597.01"/>
</dbReference>
<gene>
    <name evidence="4" type="primary">LOC125512669</name>
</gene>
<evidence type="ECO:0008006" key="6">
    <source>
        <dbReference type="Google" id="ProtNLM"/>
    </source>
</evidence>
<keyword evidence="2" id="KW-0808">Transferase</keyword>
<keyword evidence="5" id="KW-1185">Reference proteome</keyword>
<proteinExistence type="inferred from homology"/>
<evidence type="ECO:0000256" key="1">
    <source>
        <dbReference type="ARBA" id="ARBA00009861"/>
    </source>
</evidence>
<dbReference type="PANTHER" id="PTHR31642:SF301">
    <property type="match status" value="1"/>
</dbReference>
<dbReference type="GeneID" id="125512669"/>
<dbReference type="KEGG" id="tua:125512669"/>
<dbReference type="RefSeq" id="XP_048533722.1">
    <property type="nucleotide sequence ID" value="XM_048677765.1"/>
</dbReference>
<dbReference type="InterPro" id="IPR023213">
    <property type="entry name" value="CAT-like_dom_sf"/>
</dbReference>
<keyword evidence="3" id="KW-0012">Acyltransferase</keyword>
<dbReference type="Proteomes" id="UP000015106">
    <property type="component" value="Chromosome 6"/>
</dbReference>
<dbReference type="AlphaFoldDB" id="A0A8R7QVA8"/>